<dbReference type="EMBL" id="JAPFFF010000274">
    <property type="protein sequence ID" value="KAK8834890.1"/>
    <property type="molecule type" value="Genomic_DNA"/>
</dbReference>
<keyword evidence="3" id="KW-1185">Reference proteome</keyword>
<reference evidence="1 3" key="1">
    <citation type="submission" date="2024-04" db="EMBL/GenBank/DDBJ databases">
        <title>Tritrichomonas musculus Genome.</title>
        <authorList>
            <person name="Alves-Ferreira E."/>
            <person name="Grigg M."/>
            <person name="Lorenzi H."/>
            <person name="Galac M."/>
        </authorList>
    </citation>
    <scope>NUCLEOTIDE SEQUENCE [LARGE SCALE GENOMIC DNA]</scope>
    <source>
        <strain evidence="1 3">EAF2021</strain>
    </source>
</reference>
<organism evidence="1 3">
    <name type="scientific">Tritrichomonas musculus</name>
    <dbReference type="NCBI Taxonomy" id="1915356"/>
    <lineage>
        <taxon>Eukaryota</taxon>
        <taxon>Metamonada</taxon>
        <taxon>Parabasalia</taxon>
        <taxon>Tritrichomonadida</taxon>
        <taxon>Tritrichomonadidae</taxon>
        <taxon>Tritrichomonas</taxon>
    </lineage>
</organism>
<proteinExistence type="predicted"/>
<comment type="caution">
    <text evidence="1">The sequence shown here is derived from an EMBL/GenBank/DDBJ whole genome shotgun (WGS) entry which is preliminary data.</text>
</comment>
<name>A0ABR2GNS8_9EUKA</name>
<evidence type="ECO:0000313" key="3">
    <source>
        <dbReference type="Proteomes" id="UP001470230"/>
    </source>
</evidence>
<evidence type="ECO:0000313" key="2">
    <source>
        <dbReference type="EMBL" id="KAK8884021.1"/>
    </source>
</evidence>
<dbReference type="Proteomes" id="UP001470230">
    <property type="component" value="Unassembled WGS sequence"/>
</dbReference>
<dbReference type="EMBL" id="JAPFFF010000008">
    <property type="protein sequence ID" value="KAK8884021.1"/>
    <property type="molecule type" value="Genomic_DNA"/>
</dbReference>
<accession>A0ABR2GNS8</accession>
<evidence type="ECO:0000313" key="1">
    <source>
        <dbReference type="EMBL" id="KAK8834890.1"/>
    </source>
</evidence>
<gene>
    <name evidence="1" type="ORF">M9Y10_020998</name>
    <name evidence="2" type="ORF">M9Y10_043124</name>
</gene>
<sequence>MDFKGFLDHAKLIPTNDINSDLNCLEELFRKSSIYFDFCYSWFIILIKKGHTSEIISKLEQIVQNEIQPNRYLPILDIILTYSDPEESSVFITSLVSSYTKFDNISSSVLIHPNFHKIKTPLLSKLFNIFPNKSEDWQIIQIRDNLLFRCISAGNQNKLALNCLMRIPATYSNSFYQEFLKIATYLIESGCKDPLLSTLIINLIYITDSKEPLVHILANSSLPVPQLFIDYLSEDQVFLDNQAIPEFNKSLIFDGDFASLPPFLRKRKILPYLTKLDGPRLCRLPPNQKNSQWNTIINQRIHEEIDPKMLHDYLLSSYKYFPLESPFRYTLLANAAYSDPNLMNGYYSQFSELNPGARVDYLLAASKGLEKLSIKDSSAAVVTFPVIRSILDMCSEKLVRNSLLNTIARAVGDGKIDAEFVWRDYHSIRTVPTEGLEFEDLVHYSAIALDDPLDSDVAESLLLELNKKDSNSVISSLWRLPTEIIQKHSSIADLMPKESPSDSMKDDPLPQIIHEELQKEQTTQRMLQIATAFVMFYDIFEANSKKTNSKQIKIIKFAFQDWMRILMKAGECVFEMKIDKTFYEEVINQFKKSDNEKVRFSCGFAIALFLSYRLIDPVAEFSLCEDIRKACLEDKSNIVRLISLYAASLCPPPNYNSEVSVNQFIKTIVDRGRGHNCVEDLIGIGYCIRSWFSHIVKLLNDNQKWKTSMYLWPFLADIDVFLNINQITIIEQDEIGIAQFIYLQRSNPEFDKMADQFASSDNVKYDTLLVSVCGYVPSLAFRMNQFCMDERQRKIISSANSNEFDLINQLLSRERQSHQPVEKSEKAQKYARSMTEKLKSDWMNMEDSEVQVILTALSASQIGDIIKDEDQDYALFTSISKRLIPDTARLLAAHRWSNEMMKRVNDVFSNDSFSALVTEMCRINAKIERLADLVVYHNMNELLSEEKSVLLLPSYLAEITPMKDTIVDYGKQMPLFANCLILINPSFFESNEEQFSNVFD</sequence>
<protein>
    <submittedName>
        <fullName evidence="1">Uncharacterized protein</fullName>
    </submittedName>
</protein>